<dbReference type="GO" id="GO:0032259">
    <property type="term" value="P:methylation"/>
    <property type="evidence" value="ECO:0007669"/>
    <property type="project" value="UniProtKB-KW"/>
</dbReference>
<dbReference type="InterPro" id="IPR011990">
    <property type="entry name" value="TPR-like_helical_dom_sf"/>
</dbReference>
<feature type="domain" description="SET" evidence="4">
    <location>
        <begin position="216"/>
        <end position="476"/>
    </location>
</feature>
<dbReference type="PANTHER" id="PTHR46165:SF2">
    <property type="entry name" value="SET AND MYND DOMAIN-CONTAINING PROTEIN 4"/>
    <property type="match status" value="1"/>
</dbReference>
<sequence length="670" mass="74734">MNGAVNSEVAAQARARREATAKLGKWEKLLIDLSALLRHDSGSGTVQEALEYLQKEKTRSDALAILDKIKEEAAQACDLKDSEALQWKEQGNKAYNAKKLEESILMYTRGMMCASNDEMLSILINNRSTAFFAQNRILEALADAHNAFVLRPTYWKALQRRSLCLEKLGLLQESERDREAANNAQVDSANPAEVIQRILRVSLGNGEDYRSTAAQNGLEISSTMPGARFVSGMKGVVATGPLEAGTVLTEAPSAYALYDDHWAARCCYCLRVTRTLYPSLAYRSRGKACRGLFCSEACADLSWERDGKYETANPFFQLCPIDTLVASRLLRSEQGAQIEAKWPRSDFTGELYPASVVGGYETVVSLVALALGAVDASGADRLRQAQRQVISHGFELKFFTGTQVVIDTETRGATVDESRPIFVGKAVYSTLAHFRHSCDPNCFASFVGNPLGCSLTMCVRAIRSISPEEELTIAYFNMTRYKAVSAYTRRRALVERCGFLCNCQSCLNDKDELVSGEKKAFYIQAGDLYQKGLRLLREGQFDVAVTVLSQSYALTMEHLCPPPRPPQAMVPKVHMALAKAFNRLGDNQKCVEHLLGKVELDRQLYGANHVEFVDDFVRLAFFEVTCERRRMFAQQAVELLRRFYAPSKDLETQISRLESFVEQRITQQDG</sequence>
<dbReference type="AlphaFoldDB" id="G0TUL0"/>
<keyword evidence="1" id="KW-0489">Methyltransferase</keyword>
<dbReference type="SUPFAM" id="SSF82199">
    <property type="entry name" value="SET domain"/>
    <property type="match status" value="1"/>
</dbReference>
<evidence type="ECO:0000256" key="1">
    <source>
        <dbReference type="ARBA" id="ARBA00022603"/>
    </source>
</evidence>
<evidence type="ECO:0000256" key="3">
    <source>
        <dbReference type="ARBA" id="ARBA00022691"/>
    </source>
</evidence>
<proteinExistence type="predicted"/>
<dbReference type="InterPro" id="IPR052097">
    <property type="entry name" value="SET-MYND_domain_protein"/>
</dbReference>
<dbReference type="Gene3D" id="6.10.140.2220">
    <property type="match status" value="1"/>
</dbReference>
<evidence type="ECO:0000313" key="5">
    <source>
        <dbReference type="EMBL" id="CCC47644.1"/>
    </source>
</evidence>
<dbReference type="GO" id="GO:0005737">
    <property type="term" value="C:cytoplasm"/>
    <property type="evidence" value="ECO:0007669"/>
    <property type="project" value="TreeGrafter"/>
</dbReference>
<name>G0TUL0_TRYVY</name>
<dbReference type="PROSITE" id="PS50280">
    <property type="entry name" value="SET"/>
    <property type="match status" value="1"/>
</dbReference>
<dbReference type="EMBL" id="HE573020">
    <property type="protein sequence ID" value="CCC47644.1"/>
    <property type="molecule type" value="Genomic_DNA"/>
</dbReference>
<dbReference type="PANTHER" id="PTHR46165">
    <property type="entry name" value="SET AND MYND DOMAIN-CONTAINING PROTEIN 4"/>
    <property type="match status" value="1"/>
</dbReference>
<dbReference type="GO" id="GO:0008168">
    <property type="term" value="F:methyltransferase activity"/>
    <property type="evidence" value="ECO:0007669"/>
    <property type="project" value="UniProtKB-KW"/>
</dbReference>
<dbReference type="Gene3D" id="1.25.40.10">
    <property type="entry name" value="Tetratricopeptide repeat domain"/>
    <property type="match status" value="1"/>
</dbReference>
<reference evidence="5" key="1">
    <citation type="journal article" date="2012" name="Proc. Natl. Acad. Sci. U.S.A.">
        <title>Antigenic diversity is generated by distinct evolutionary mechanisms in African trypanosome species.</title>
        <authorList>
            <person name="Jackson A.P."/>
            <person name="Berry A."/>
            <person name="Aslett M."/>
            <person name="Allison H.C."/>
            <person name="Burton P."/>
            <person name="Vavrova-Anderson J."/>
            <person name="Brown R."/>
            <person name="Browne H."/>
            <person name="Corton N."/>
            <person name="Hauser H."/>
            <person name="Gamble J."/>
            <person name="Gilderthorp R."/>
            <person name="Marcello L."/>
            <person name="McQuillan J."/>
            <person name="Otto T.D."/>
            <person name="Quail M.A."/>
            <person name="Sanders M.J."/>
            <person name="van Tonder A."/>
            <person name="Ginger M.L."/>
            <person name="Field M.C."/>
            <person name="Barry J.D."/>
            <person name="Hertz-Fowler C."/>
            <person name="Berriman M."/>
        </authorList>
    </citation>
    <scope>NUCLEOTIDE SEQUENCE</scope>
    <source>
        <strain evidence="5">Y486</strain>
    </source>
</reference>
<organism evidence="5">
    <name type="scientific">Trypanosoma vivax (strain Y486)</name>
    <dbReference type="NCBI Taxonomy" id="1055687"/>
    <lineage>
        <taxon>Eukaryota</taxon>
        <taxon>Discoba</taxon>
        <taxon>Euglenozoa</taxon>
        <taxon>Kinetoplastea</taxon>
        <taxon>Metakinetoplastina</taxon>
        <taxon>Trypanosomatida</taxon>
        <taxon>Trypanosomatidae</taxon>
        <taxon>Trypanosoma</taxon>
        <taxon>Duttonella</taxon>
    </lineage>
</organism>
<dbReference type="CDD" id="cd20071">
    <property type="entry name" value="SET_SMYD"/>
    <property type="match status" value="1"/>
</dbReference>
<evidence type="ECO:0000259" key="4">
    <source>
        <dbReference type="PROSITE" id="PS50280"/>
    </source>
</evidence>
<dbReference type="VEuPathDB" id="TriTrypDB:TvY486_0403100"/>
<gene>
    <name evidence="5" type="ORF">TVY486_0403100</name>
</gene>
<dbReference type="InterPro" id="IPR001214">
    <property type="entry name" value="SET_dom"/>
</dbReference>
<dbReference type="SUPFAM" id="SSF48452">
    <property type="entry name" value="TPR-like"/>
    <property type="match status" value="2"/>
</dbReference>
<dbReference type="InterPro" id="IPR046341">
    <property type="entry name" value="SET_dom_sf"/>
</dbReference>
<dbReference type="Pfam" id="PF00856">
    <property type="entry name" value="SET"/>
    <property type="match status" value="1"/>
</dbReference>
<accession>G0TUL0</accession>
<protein>
    <recommendedName>
        <fullName evidence="4">SET domain-containing protein</fullName>
    </recommendedName>
</protein>
<dbReference type="Gene3D" id="1.10.220.160">
    <property type="match status" value="1"/>
</dbReference>
<dbReference type="GO" id="GO:0005634">
    <property type="term" value="C:nucleus"/>
    <property type="evidence" value="ECO:0007669"/>
    <property type="project" value="TreeGrafter"/>
</dbReference>
<dbReference type="GO" id="GO:0042826">
    <property type="term" value="F:histone deacetylase binding"/>
    <property type="evidence" value="ECO:0007669"/>
    <property type="project" value="TreeGrafter"/>
</dbReference>
<keyword evidence="2" id="KW-0808">Transferase</keyword>
<keyword evidence="3" id="KW-0949">S-adenosyl-L-methionine</keyword>
<evidence type="ECO:0000256" key="2">
    <source>
        <dbReference type="ARBA" id="ARBA00022679"/>
    </source>
</evidence>
<dbReference type="Gene3D" id="2.170.270.10">
    <property type="entry name" value="SET domain"/>
    <property type="match status" value="1"/>
</dbReference>